<evidence type="ECO:0000256" key="1">
    <source>
        <dbReference type="SAM" id="MobiDB-lite"/>
    </source>
</evidence>
<evidence type="ECO:0000313" key="2">
    <source>
        <dbReference type="EMBL" id="KIK55565.1"/>
    </source>
</evidence>
<accession>A0A0D0AY70</accession>
<reference evidence="2 3" key="1">
    <citation type="submission" date="2014-04" db="EMBL/GenBank/DDBJ databases">
        <title>Evolutionary Origins and Diversification of the Mycorrhizal Mutualists.</title>
        <authorList>
            <consortium name="DOE Joint Genome Institute"/>
            <consortium name="Mycorrhizal Genomics Consortium"/>
            <person name="Kohler A."/>
            <person name="Kuo A."/>
            <person name="Nagy L.G."/>
            <person name="Floudas D."/>
            <person name="Copeland A."/>
            <person name="Barry K.W."/>
            <person name="Cichocki N."/>
            <person name="Veneault-Fourrey C."/>
            <person name="LaButti K."/>
            <person name="Lindquist E.A."/>
            <person name="Lipzen A."/>
            <person name="Lundell T."/>
            <person name="Morin E."/>
            <person name="Murat C."/>
            <person name="Riley R."/>
            <person name="Ohm R."/>
            <person name="Sun H."/>
            <person name="Tunlid A."/>
            <person name="Henrissat B."/>
            <person name="Grigoriev I.V."/>
            <person name="Hibbett D.S."/>
            <person name="Martin F."/>
        </authorList>
    </citation>
    <scope>NUCLEOTIDE SEQUENCE [LARGE SCALE GENOMIC DNA]</scope>
    <source>
        <strain evidence="2 3">FD-317 M1</strain>
    </source>
</reference>
<evidence type="ECO:0000313" key="3">
    <source>
        <dbReference type="Proteomes" id="UP000053593"/>
    </source>
</evidence>
<proteinExistence type="predicted"/>
<name>A0A0D0AY70_9AGAR</name>
<organism evidence="2 3">
    <name type="scientific">Collybiopsis luxurians FD-317 M1</name>
    <dbReference type="NCBI Taxonomy" id="944289"/>
    <lineage>
        <taxon>Eukaryota</taxon>
        <taxon>Fungi</taxon>
        <taxon>Dikarya</taxon>
        <taxon>Basidiomycota</taxon>
        <taxon>Agaricomycotina</taxon>
        <taxon>Agaricomycetes</taxon>
        <taxon>Agaricomycetidae</taxon>
        <taxon>Agaricales</taxon>
        <taxon>Marasmiineae</taxon>
        <taxon>Omphalotaceae</taxon>
        <taxon>Collybiopsis</taxon>
        <taxon>Collybiopsis luxurians</taxon>
    </lineage>
</organism>
<feature type="region of interest" description="Disordered" evidence="1">
    <location>
        <begin position="37"/>
        <end position="65"/>
    </location>
</feature>
<dbReference type="Proteomes" id="UP000053593">
    <property type="component" value="Unassembled WGS sequence"/>
</dbReference>
<dbReference type="HOGENOM" id="CLU_1731671_0_0_1"/>
<dbReference type="EMBL" id="KN834805">
    <property type="protein sequence ID" value="KIK55565.1"/>
    <property type="molecule type" value="Genomic_DNA"/>
</dbReference>
<gene>
    <name evidence="2" type="ORF">GYMLUDRAFT_1017976</name>
</gene>
<sequence length="151" mass="16208">MHHNSPARDILLSVISVSQIPPGEKLSSLKRTRSLYEGSSMSVHSDKDVPTSRPGAGSQQTAWRSQYNPSTNLSLESFNVNLGSDFADWSFPVTSNDLSGLPVHIDAGTDMDLPCDSVACNSESTLLPTQGIDGMIYELGTGQFTNSTSSR</sequence>
<dbReference type="OrthoDB" id="10637225at2759"/>
<keyword evidence="3" id="KW-1185">Reference proteome</keyword>
<protein>
    <submittedName>
        <fullName evidence="2">Uncharacterized protein</fullName>
    </submittedName>
</protein>
<dbReference type="AlphaFoldDB" id="A0A0D0AY70"/>